<dbReference type="Proteomes" id="UP000296883">
    <property type="component" value="Chromosome"/>
</dbReference>
<dbReference type="EMBL" id="CP038865">
    <property type="protein sequence ID" value="QCA29471.1"/>
    <property type="molecule type" value="Genomic_DNA"/>
</dbReference>
<gene>
    <name evidence="3" type="ORF">E4031_08620</name>
    <name evidence="2" type="ORF">E4Z98_09125</name>
</gene>
<keyword evidence="4" id="KW-1185">Reference proteome</keyword>
<dbReference type="Pfam" id="PF18974">
    <property type="entry name" value="DUF5710"/>
    <property type="match status" value="1"/>
</dbReference>
<evidence type="ECO:0000313" key="3">
    <source>
        <dbReference type="EMBL" id="TFZ39603.1"/>
    </source>
</evidence>
<protein>
    <recommendedName>
        <fullName evidence="1">DUF5710 domain-containing protein</fullName>
    </recommendedName>
</protein>
<evidence type="ECO:0000313" key="5">
    <source>
        <dbReference type="Proteomes" id="UP000297725"/>
    </source>
</evidence>
<dbReference type="KEGG" id="vac:E4Z98_09125"/>
<evidence type="ECO:0000313" key="2">
    <source>
        <dbReference type="EMBL" id="QCA29471.1"/>
    </source>
</evidence>
<dbReference type="Proteomes" id="UP000297725">
    <property type="component" value="Unassembled WGS sequence"/>
</dbReference>
<dbReference type="AlphaFoldDB" id="A0A4Z0D579"/>
<organism evidence="2 4">
    <name type="scientific">Vagococcus xieshaowenii</name>
    <dbReference type="NCBI Taxonomy" id="2562451"/>
    <lineage>
        <taxon>Bacteria</taxon>
        <taxon>Bacillati</taxon>
        <taxon>Bacillota</taxon>
        <taxon>Bacilli</taxon>
        <taxon>Lactobacillales</taxon>
        <taxon>Enterococcaceae</taxon>
        <taxon>Vagococcus</taxon>
    </lineage>
</organism>
<reference evidence="3 5" key="1">
    <citation type="submission" date="2019-03" db="EMBL/GenBank/DDBJ databases">
        <title>Vagococcus sp. was isolated fron gut of Carduelis flavirostris.</title>
        <authorList>
            <person name="Ge Y."/>
        </authorList>
    </citation>
    <scope>NUCLEOTIDE SEQUENCE [LARGE SCALE GENOMIC DNA]</scope>
    <source>
        <strain evidence="3 5">CF-210</strain>
    </source>
</reference>
<accession>A0A4Z0D579</accession>
<dbReference type="InterPro" id="IPR043764">
    <property type="entry name" value="DUF5710"/>
</dbReference>
<dbReference type="OrthoDB" id="9792687at2"/>
<name>A0A4Z0D579_9ENTE</name>
<feature type="domain" description="DUF5710" evidence="1">
    <location>
        <begin position="2"/>
        <end position="43"/>
    </location>
</feature>
<proteinExistence type="predicted"/>
<sequence length="210" mass="24558">MILLNVPFSEKDEAKKLGAKWEPTLKKWCANHRNNYWKFEKWLNGELVFKENIFIVEGKQTCWKCDKTTNVYAIGVLSEDIIELENVSQRETVQQKTGFDLQIWPVESDMPDFLRVQLVERFGCKKKYSYTEQRSYFANVCSNCDSLQGSFFLHSSPDSPFGWMNESQLTLYKYPLNYDYASNVSLDRSISINYSYLKRSVIKTSSSPIL</sequence>
<evidence type="ECO:0000259" key="1">
    <source>
        <dbReference type="Pfam" id="PF18974"/>
    </source>
</evidence>
<reference evidence="2 4" key="2">
    <citation type="journal article" date="2020" name="Int. J. Syst. Evol. Microbiol.">
        <title>Vagococcus xieshaowenii sp. nov., isolated from snow finch (Montifringilla taczanowskii) cloacal content.</title>
        <authorList>
            <person name="Ge Y."/>
            <person name="Yang J."/>
            <person name="Lai X.H."/>
            <person name="Zhang G."/>
            <person name="Jin D."/>
            <person name="Lu S."/>
            <person name="Wang B."/>
            <person name="Huang Y."/>
            <person name="Huang Y."/>
            <person name="Ren Z."/>
            <person name="Zhang X."/>
            <person name="Xu J."/>
        </authorList>
    </citation>
    <scope>NUCLEOTIDE SEQUENCE [LARGE SCALE GENOMIC DNA]</scope>
    <source>
        <strain evidence="4">personal::cf-49</strain>
        <strain evidence="2">Personal::cf-49</strain>
    </source>
</reference>
<evidence type="ECO:0000313" key="4">
    <source>
        <dbReference type="Proteomes" id="UP000296883"/>
    </source>
</evidence>
<accession>A0A7Z1YB11</accession>
<dbReference type="EMBL" id="SRHU01000032">
    <property type="protein sequence ID" value="TFZ39603.1"/>
    <property type="molecule type" value="Genomic_DNA"/>
</dbReference>
<dbReference type="RefSeq" id="WP_135255048.1">
    <property type="nucleotide sequence ID" value="NZ_CP038865.1"/>
</dbReference>